<evidence type="ECO:0000256" key="2">
    <source>
        <dbReference type="SAM" id="MobiDB-lite"/>
    </source>
</evidence>
<reference evidence="4" key="1">
    <citation type="submission" date="2013-12" db="EMBL/GenBank/DDBJ databases">
        <authorList>
            <person name="Omoto C.K."/>
            <person name="Sibley D."/>
            <person name="Venepally P."/>
            <person name="Hadjithomas M."/>
            <person name="Karamycheva S."/>
            <person name="Brunk B."/>
            <person name="Roos D."/>
            <person name="Caler E."/>
            <person name="Lorenzi H."/>
        </authorList>
    </citation>
    <scope>NUCLEOTIDE SEQUENCE</scope>
</reference>
<dbReference type="Gene3D" id="3.40.50.12660">
    <property type="match status" value="1"/>
</dbReference>
<accession>A0A023B5G9</accession>
<dbReference type="Proteomes" id="UP000019763">
    <property type="component" value="Unassembled WGS sequence"/>
</dbReference>
<proteinExistence type="inferred from homology"/>
<dbReference type="eggNOG" id="KOG1546">
    <property type="taxonomic scope" value="Eukaryota"/>
</dbReference>
<gene>
    <name evidence="4" type="ORF">GNI_092280</name>
</gene>
<dbReference type="RefSeq" id="XP_011130889.1">
    <property type="nucleotide sequence ID" value="XM_011132587.1"/>
</dbReference>
<evidence type="ECO:0000256" key="1">
    <source>
        <dbReference type="ARBA" id="ARBA00009005"/>
    </source>
</evidence>
<dbReference type="AlphaFoldDB" id="A0A023B5G9"/>
<dbReference type="InterPro" id="IPR011600">
    <property type="entry name" value="Pept_C14_caspase"/>
</dbReference>
<keyword evidence="5" id="KW-1185">Reference proteome</keyword>
<dbReference type="GO" id="GO:0006508">
    <property type="term" value="P:proteolysis"/>
    <property type="evidence" value="ECO:0007669"/>
    <property type="project" value="InterPro"/>
</dbReference>
<evidence type="ECO:0000313" key="4">
    <source>
        <dbReference type="EMBL" id="EZG59486.1"/>
    </source>
</evidence>
<dbReference type="InterPro" id="IPR029030">
    <property type="entry name" value="Caspase-like_dom_sf"/>
</dbReference>
<dbReference type="OrthoDB" id="3223806at2759"/>
<dbReference type="VEuPathDB" id="CryptoDB:GNI_092280"/>
<feature type="region of interest" description="Disordered" evidence="2">
    <location>
        <begin position="257"/>
        <end position="277"/>
    </location>
</feature>
<protein>
    <submittedName>
        <fullName evidence="4">Metacaspase</fullName>
    </submittedName>
</protein>
<comment type="caution">
    <text evidence="4">The sequence shown here is derived from an EMBL/GenBank/DDBJ whole genome shotgun (WGS) entry which is preliminary data.</text>
</comment>
<comment type="similarity">
    <text evidence="1">Belongs to the peptidase C14B family.</text>
</comment>
<dbReference type="GO" id="GO:0005737">
    <property type="term" value="C:cytoplasm"/>
    <property type="evidence" value="ECO:0007669"/>
    <property type="project" value="TreeGrafter"/>
</dbReference>
<dbReference type="GO" id="GO:0004197">
    <property type="term" value="F:cysteine-type endopeptidase activity"/>
    <property type="evidence" value="ECO:0007669"/>
    <property type="project" value="InterPro"/>
</dbReference>
<dbReference type="GeneID" id="22913303"/>
<sequence>MEVLGVGRRKALLIGINYFGTRKELNGCVDDVYRMKNLITSVFGFVDDPLCMTLLTDRPGYNKRLSPSRRNCLGAMRWLVKDSGPGDLLFFHYSGHGGQKRNTKGTELTGFDETIMPLDYKTAGHITDDELNNVLVKDLPAGVRLVCVMDCCHSGSGLDLPYYWPIDAHFKENIKKGAQVWTRELYPKMSDAHVILISSCQDTETAADLLIPGWGAGGAVTLGLVTTITNASNPHQVSFYELAKTLRKFLSDRKFTQSPQISTTQPFDPMQRTFDFS</sequence>
<organism evidence="4 5">
    <name type="scientific">Gregarina niphandrodes</name>
    <name type="common">Septate eugregarine</name>
    <dbReference type="NCBI Taxonomy" id="110365"/>
    <lineage>
        <taxon>Eukaryota</taxon>
        <taxon>Sar</taxon>
        <taxon>Alveolata</taxon>
        <taxon>Apicomplexa</taxon>
        <taxon>Conoidasida</taxon>
        <taxon>Gregarinasina</taxon>
        <taxon>Eugregarinorida</taxon>
        <taxon>Gregarinidae</taxon>
        <taxon>Gregarina</taxon>
    </lineage>
</organism>
<dbReference type="PANTHER" id="PTHR48104:SF30">
    <property type="entry name" value="METACASPASE-1"/>
    <property type="match status" value="1"/>
</dbReference>
<dbReference type="PANTHER" id="PTHR48104">
    <property type="entry name" value="METACASPASE-4"/>
    <property type="match status" value="1"/>
</dbReference>
<dbReference type="InterPro" id="IPR050452">
    <property type="entry name" value="Metacaspase"/>
</dbReference>
<name>A0A023B5G9_GRENI</name>
<dbReference type="Pfam" id="PF00656">
    <property type="entry name" value="Peptidase_C14"/>
    <property type="match status" value="1"/>
</dbReference>
<evidence type="ECO:0000313" key="5">
    <source>
        <dbReference type="Proteomes" id="UP000019763"/>
    </source>
</evidence>
<feature type="compositionally biased region" description="Polar residues" evidence="2">
    <location>
        <begin position="257"/>
        <end position="266"/>
    </location>
</feature>
<evidence type="ECO:0000259" key="3">
    <source>
        <dbReference type="Pfam" id="PF00656"/>
    </source>
</evidence>
<dbReference type="OMA" id="MHRIMVT"/>
<feature type="domain" description="Peptidase C14 caspase" evidence="3">
    <location>
        <begin position="8"/>
        <end position="266"/>
    </location>
</feature>
<dbReference type="EMBL" id="AFNH02000690">
    <property type="protein sequence ID" value="EZG59486.1"/>
    <property type="molecule type" value="Genomic_DNA"/>
</dbReference>
<dbReference type="SUPFAM" id="SSF52129">
    <property type="entry name" value="Caspase-like"/>
    <property type="match status" value="1"/>
</dbReference>